<dbReference type="PANTHER" id="PTHR24559:SF431">
    <property type="entry name" value="RNA-DIRECTED DNA POLYMERASE HOMOLOG"/>
    <property type="match status" value="1"/>
</dbReference>
<name>A0AAW2K9R5_9LAMI</name>
<reference evidence="1" key="2">
    <citation type="journal article" date="2024" name="Plant">
        <title>Genomic evolution and insights into agronomic trait innovations of Sesamum species.</title>
        <authorList>
            <person name="Miao H."/>
            <person name="Wang L."/>
            <person name="Qu L."/>
            <person name="Liu H."/>
            <person name="Sun Y."/>
            <person name="Le M."/>
            <person name="Wang Q."/>
            <person name="Wei S."/>
            <person name="Zheng Y."/>
            <person name="Lin W."/>
            <person name="Duan Y."/>
            <person name="Cao H."/>
            <person name="Xiong S."/>
            <person name="Wang X."/>
            <person name="Wei L."/>
            <person name="Li C."/>
            <person name="Ma Q."/>
            <person name="Ju M."/>
            <person name="Zhao R."/>
            <person name="Li G."/>
            <person name="Mu C."/>
            <person name="Tian Q."/>
            <person name="Mei H."/>
            <person name="Zhang T."/>
            <person name="Gao T."/>
            <person name="Zhang H."/>
        </authorList>
    </citation>
    <scope>NUCLEOTIDE SEQUENCE</scope>
    <source>
        <strain evidence="1">G01</strain>
    </source>
</reference>
<dbReference type="EMBL" id="JACGWK010000246">
    <property type="protein sequence ID" value="KAL0302573.1"/>
    <property type="molecule type" value="Genomic_DNA"/>
</dbReference>
<gene>
    <name evidence="1" type="ORF">Sangu_3092700</name>
</gene>
<organism evidence="1">
    <name type="scientific">Sesamum angustifolium</name>
    <dbReference type="NCBI Taxonomy" id="2727405"/>
    <lineage>
        <taxon>Eukaryota</taxon>
        <taxon>Viridiplantae</taxon>
        <taxon>Streptophyta</taxon>
        <taxon>Embryophyta</taxon>
        <taxon>Tracheophyta</taxon>
        <taxon>Spermatophyta</taxon>
        <taxon>Magnoliopsida</taxon>
        <taxon>eudicotyledons</taxon>
        <taxon>Gunneridae</taxon>
        <taxon>Pentapetalae</taxon>
        <taxon>asterids</taxon>
        <taxon>lamiids</taxon>
        <taxon>Lamiales</taxon>
        <taxon>Pedaliaceae</taxon>
        <taxon>Sesamum</taxon>
    </lineage>
</organism>
<dbReference type="Gene3D" id="3.10.10.10">
    <property type="entry name" value="HIV Type 1 Reverse Transcriptase, subunit A, domain 1"/>
    <property type="match status" value="1"/>
</dbReference>
<reference evidence="1" key="1">
    <citation type="submission" date="2020-06" db="EMBL/GenBank/DDBJ databases">
        <authorList>
            <person name="Li T."/>
            <person name="Hu X."/>
            <person name="Zhang T."/>
            <person name="Song X."/>
            <person name="Zhang H."/>
            <person name="Dai N."/>
            <person name="Sheng W."/>
            <person name="Hou X."/>
            <person name="Wei L."/>
        </authorList>
    </citation>
    <scope>NUCLEOTIDE SEQUENCE</scope>
    <source>
        <strain evidence="1">G01</strain>
        <tissue evidence="1">Leaf</tissue>
    </source>
</reference>
<proteinExistence type="predicted"/>
<dbReference type="SUPFAM" id="SSF56672">
    <property type="entry name" value="DNA/RNA polymerases"/>
    <property type="match status" value="1"/>
</dbReference>
<accession>A0AAW2K9R5</accession>
<dbReference type="InterPro" id="IPR043502">
    <property type="entry name" value="DNA/RNA_pol_sf"/>
</dbReference>
<protein>
    <recommendedName>
        <fullName evidence="2">Reverse transcriptase domain-containing protein</fullName>
    </recommendedName>
</protein>
<dbReference type="InterPro" id="IPR053134">
    <property type="entry name" value="RNA-dir_DNA_polymerase"/>
</dbReference>
<comment type="caution">
    <text evidence="1">The sequence shown here is derived from an EMBL/GenBank/DDBJ whole genome shotgun (WGS) entry which is preliminary data.</text>
</comment>
<evidence type="ECO:0008006" key="2">
    <source>
        <dbReference type="Google" id="ProtNLM"/>
    </source>
</evidence>
<dbReference type="PANTHER" id="PTHR24559">
    <property type="entry name" value="TRANSPOSON TY3-I GAG-POL POLYPROTEIN"/>
    <property type="match status" value="1"/>
</dbReference>
<dbReference type="AlphaFoldDB" id="A0AAW2K9R5"/>
<sequence length="201" mass="23615">MKVGEQGGENKELKKMKREWIEPIEWHKEIELLLGEQGKTTRIGSQMMPELETLTIEFLKKNNDISQVKPIKQKKRTFGVERNKIINEEVNKLLEAGYISEIQYTNWLSSVVIIPKALGKWRMCTDFTDLNKACPKDPYPLTYIDLLMDLTVGCATYQRLVNKMFKDLIGSMMEMYVDDMLMKSRREEEHLKHLRSCEYTT</sequence>
<evidence type="ECO:0000313" key="1">
    <source>
        <dbReference type="EMBL" id="KAL0302573.1"/>
    </source>
</evidence>
<dbReference type="CDD" id="cd01647">
    <property type="entry name" value="RT_LTR"/>
    <property type="match status" value="1"/>
</dbReference>